<dbReference type="EMBL" id="CASHTH010003700">
    <property type="protein sequence ID" value="CAI8048090.1"/>
    <property type="molecule type" value="Genomic_DNA"/>
</dbReference>
<proteinExistence type="predicted"/>
<name>A0AA35TGW7_GEOBA</name>
<organism evidence="1 2">
    <name type="scientific">Geodia barretti</name>
    <name type="common">Barrett's horny sponge</name>
    <dbReference type="NCBI Taxonomy" id="519541"/>
    <lineage>
        <taxon>Eukaryota</taxon>
        <taxon>Metazoa</taxon>
        <taxon>Porifera</taxon>
        <taxon>Demospongiae</taxon>
        <taxon>Heteroscleromorpha</taxon>
        <taxon>Tetractinellida</taxon>
        <taxon>Astrophorina</taxon>
        <taxon>Geodiidae</taxon>
        <taxon>Geodia</taxon>
    </lineage>
</organism>
<comment type="caution">
    <text evidence="1">The sequence shown here is derived from an EMBL/GenBank/DDBJ whole genome shotgun (WGS) entry which is preliminary data.</text>
</comment>
<evidence type="ECO:0000313" key="2">
    <source>
        <dbReference type="Proteomes" id="UP001174909"/>
    </source>
</evidence>
<sequence>MERYYIRTYILTYSSIPLPFVTPRKCLLLLIFVYSRYRCMLLLEASCYLCRKASLQALRNTFRCPGQRTMTGVVRERSNSMMIMEPLPSGRL</sequence>
<dbReference type="Proteomes" id="UP001174909">
    <property type="component" value="Unassembled WGS sequence"/>
</dbReference>
<dbReference type="AlphaFoldDB" id="A0AA35TGW7"/>
<accession>A0AA35TGW7</accession>
<gene>
    <name evidence="1" type="ORF">GBAR_LOCUS26562</name>
</gene>
<protein>
    <submittedName>
        <fullName evidence="1">Uncharacterized protein</fullName>
    </submittedName>
</protein>
<reference evidence="1" key="1">
    <citation type="submission" date="2023-03" db="EMBL/GenBank/DDBJ databases">
        <authorList>
            <person name="Steffen K."/>
            <person name="Cardenas P."/>
        </authorList>
    </citation>
    <scope>NUCLEOTIDE SEQUENCE</scope>
</reference>
<evidence type="ECO:0000313" key="1">
    <source>
        <dbReference type="EMBL" id="CAI8048090.1"/>
    </source>
</evidence>
<keyword evidence="2" id="KW-1185">Reference proteome</keyword>